<proteinExistence type="predicted"/>
<feature type="chain" id="PRO_5034454514" evidence="1">
    <location>
        <begin position="25"/>
        <end position="69"/>
    </location>
</feature>
<keyword evidence="1" id="KW-0732">Signal</keyword>
<reference evidence="2" key="2">
    <citation type="submission" date="2025-09" db="UniProtKB">
        <authorList>
            <consortium name="Ensembl"/>
        </authorList>
    </citation>
    <scope>IDENTIFICATION</scope>
</reference>
<dbReference type="Proteomes" id="UP000694552">
    <property type="component" value="Unplaced"/>
</dbReference>
<protein>
    <submittedName>
        <fullName evidence="2">Uncharacterized protein</fullName>
    </submittedName>
</protein>
<keyword evidence="3" id="KW-1185">Reference proteome</keyword>
<dbReference type="Ensembl" id="ENSOSUT00000021179.1">
    <property type="protein sequence ID" value="ENSOSUP00000020531.1"/>
    <property type="gene ID" value="ENSOSUG00000014329.1"/>
</dbReference>
<reference evidence="2" key="1">
    <citation type="submission" date="2025-08" db="UniProtKB">
        <authorList>
            <consortium name="Ensembl"/>
        </authorList>
    </citation>
    <scope>IDENTIFICATION</scope>
</reference>
<dbReference type="AlphaFoldDB" id="A0A8C8BHI3"/>
<accession>A0A8C8BHI3</accession>
<organism evidence="2 3">
    <name type="scientific">Otus sunia</name>
    <name type="common">Oriental scops-owl</name>
    <dbReference type="NCBI Taxonomy" id="257818"/>
    <lineage>
        <taxon>Eukaryota</taxon>
        <taxon>Metazoa</taxon>
        <taxon>Chordata</taxon>
        <taxon>Craniata</taxon>
        <taxon>Vertebrata</taxon>
        <taxon>Euteleostomi</taxon>
        <taxon>Archelosauria</taxon>
        <taxon>Archosauria</taxon>
        <taxon>Dinosauria</taxon>
        <taxon>Saurischia</taxon>
        <taxon>Theropoda</taxon>
        <taxon>Coelurosauria</taxon>
        <taxon>Aves</taxon>
        <taxon>Neognathae</taxon>
        <taxon>Neoaves</taxon>
        <taxon>Telluraves</taxon>
        <taxon>Strigiformes</taxon>
        <taxon>Strigidae</taxon>
        <taxon>Otus</taxon>
    </lineage>
</organism>
<name>A0A8C8BHI3_9STRI</name>
<evidence type="ECO:0000313" key="2">
    <source>
        <dbReference type="Ensembl" id="ENSOSUP00000020531.1"/>
    </source>
</evidence>
<feature type="signal peptide" evidence="1">
    <location>
        <begin position="1"/>
        <end position="24"/>
    </location>
</feature>
<evidence type="ECO:0000313" key="3">
    <source>
        <dbReference type="Proteomes" id="UP000694552"/>
    </source>
</evidence>
<evidence type="ECO:0000256" key="1">
    <source>
        <dbReference type="SAM" id="SignalP"/>
    </source>
</evidence>
<sequence length="69" mass="7542">VAEQLSYGHFFVLFSVTLLVPALAWTPAQHSACSSELLGSTGTTGTRHHARILFSVFHTHILYSDKAVD</sequence>